<evidence type="ECO:0000313" key="3">
    <source>
        <dbReference type="Proteomes" id="UP001566132"/>
    </source>
</evidence>
<reference evidence="2 3" key="1">
    <citation type="submission" date="2024-05" db="EMBL/GenBank/DDBJ databases">
        <title>Genetic variation in Jamaican populations of the coffee berry borer (Hypothenemus hampei).</title>
        <authorList>
            <person name="Errbii M."/>
            <person name="Myrie A."/>
        </authorList>
    </citation>
    <scope>NUCLEOTIDE SEQUENCE [LARGE SCALE GENOMIC DNA]</scope>
    <source>
        <strain evidence="2">JA-Hopewell-2020-01-JO</strain>
        <tissue evidence="2">Whole body</tissue>
    </source>
</reference>
<name>A0ABD1E7W8_HYPHA</name>
<protein>
    <submittedName>
        <fullName evidence="2">Uncharacterized protein</fullName>
    </submittedName>
</protein>
<evidence type="ECO:0000313" key="2">
    <source>
        <dbReference type="EMBL" id="KAL1489814.1"/>
    </source>
</evidence>
<feature type="compositionally biased region" description="Low complexity" evidence="1">
    <location>
        <begin position="77"/>
        <end position="93"/>
    </location>
</feature>
<evidence type="ECO:0000256" key="1">
    <source>
        <dbReference type="SAM" id="MobiDB-lite"/>
    </source>
</evidence>
<comment type="caution">
    <text evidence="2">The sequence shown here is derived from an EMBL/GenBank/DDBJ whole genome shotgun (WGS) entry which is preliminary data.</text>
</comment>
<feature type="compositionally biased region" description="Polar residues" evidence="1">
    <location>
        <begin position="36"/>
        <end position="50"/>
    </location>
</feature>
<dbReference type="AlphaFoldDB" id="A0ABD1E7W8"/>
<gene>
    <name evidence="2" type="ORF">ABEB36_013746</name>
</gene>
<sequence length="104" mass="11686">MHGVSDSIEIEEQSLLRSLSDSLEIQKYEQRRASEQEQLPQPSTSQNSELMQLVTPPRSKRDKSVPVIPNFKDKPIPSRSSIRSSEDSIGGIEPTILQTRKAVL</sequence>
<dbReference type="Proteomes" id="UP001566132">
    <property type="component" value="Unassembled WGS sequence"/>
</dbReference>
<proteinExistence type="predicted"/>
<feature type="region of interest" description="Disordered" evidence="1">
    <location>
        <begin position="29"/>
        <end position="95"/>
    </location>
</feature>
<dbReference type="EMBL" id="JBDJPC010000011">
    <property type="protein sequence ID" value="KAL1489814.1"/>
    <property type="molecule type" value="Genomic_DNA"/>
</dbReference>
<organism evidence="2 3">
    <name type="scientific">Hypothenemus hampei</name>
    <name type="common">Coffee berry borer</name>
    <dbReference type="NCBI Taxonomy" id="57062"/>
    <lineage>
        <taxon>Eukaryota</taxon>
        <taxon>Metazoa</taxon>
        <taxon>Ecdysozoa</taxon>
        <taxon>Arthropoda</taxon>
        <taxon>Hexapoda</taxon>
        <taxon>Insecta</taxon>
        <taxon>Pterygota</taxon>
        <taxon>Neoptera</taxon>
        <taxon>Endopterygota</taxon>
        <taxon>Coleoptera</taxon>
        <taxon>Polyphaga</taxon>
        <taxon>Cucujiformia</taxon>
        <taxon>Curculionidae</taxon>
        <taxon>Scolytinae</taxon>
        <taxon>Hypothenemus</taxon>
    </lineage>
</organism>
<accession>A0ABD1E7W8</accession>
<keyword evidence="3" id="KW-1185">Reference proteome</keyword>